<proteinExistence type="predicted"/>
<sequence>MSELRGVVERLLERSLAIADADRHVMTLGIAGCVIRIVSAGPAMLDFVRPAFAHLERLANDVPPDLTVTTWDSRSTGEPYPDLPLVDVGPLATGIVTAPGLLMSYYSVGRAMSVLDRTAGQALFIVDDASSLPPWERPSPLRTIFSWWFMDRGMLLAHSAAVSTGDGATLLVGPSGSGKSSTALACLAGGMGYLGDDYVLIDLATNEVWSLFGSAKLVADHLMQNPGLMTSDGVIVHEAKAVKHYGWPSTEFPDRARLRAPIRALVLPTVTRGPECRLVPSTAARALLALAPSTMFQSPALKETAFSLSTNLVRRFSPFRLELGEGVEQVPAMLSELIHQAREKA</sequence>
<dbReference type="SUPFAM" id="SSF53795">
    <property type="entry name" value="PEP carboxykinase-like"/>
    <property type="match status" value="1"/>
</dbReference>
<dbReference type="AlphaFoldDB" id="A0A6J7M6V4"/>
<dbReference type="Gene3D" id="3.40.50.300">
    <property type="entry name" value="P-loop containing nucleotide triphosphate hydrolases"/>
    <property type="match status" value="1"/>
</dbReference>
<evidence type="ECO:0000313" key="1">
    <source>
        <dbReference type="EMBL" id="CAB4974283.1"/>
    </source>
</evidence>
<dbReference type="EMBL" id="CAFBON010000007">
    <property type="protein sequence ID" value="CAB4974283.1"/>
    <property type="molecule type" value="Genomic_DNA"/>
</dbReference>
<reference evidence="1" key="1">
    <citation type="submission" date="2020-05" db="EMBL/GenBank/DDBJ databases">
        <authorList>
            <person name="Chiriac C."/>
            <person name="Salcher M."/>
            <person name="Ghai R."/>
            <person name="Kavagutti S V."/>
        </authorList>
    </citation>
    <scope>NUCLEOTIDE SEQUENCE</scope>
</reference>
<gene>
    <name evidence="1" type="ORF">UFOPK3954_00136</name>
</gene>
<dbReference type="InterPro" id="IPR027417">
    <property type="entry name" value="P-loop_NTPase"/>
</dbReference>
<name>A0A6J7M6V4_9ZZZZ</name>
<organism evidence="1">
    <name type="scientific">freshwater metagenome</name>
    <dbReference type="NCBI Taxonomy" id="449393"/>
    <lineage>
        <taxon>unclassified sequences</taxon>
        <taxon>metagenomes</taxon>
        <taxon>ecological metagenomes</taxon>
    </lineage>
</organism>
<protein>
    <submittedName>
        <fullName evidence="1">Unannotated protein</fullName>
    </submittedName>
</protein>
<accession>A0A6J7M6V4</accession>